<evidence type="ECO:0000256" key="3">
    <source>
        <dbReference type="ARBA" id="ARBA00022605"/>
    </source>
</evidence>
<proteinExistence type="inferred from homology"/>
<feature type="binding site" evidence="7">
    <location>
        <position position="361"/>
    </location>
    <ligand>
        <name>3-phosphoshikimate</name>
        <dbReference type="ChEBI" id="CHEBI:145989"/>
    </ligand>
</feature>
<protein>
    <recommendedName>
        <fullName evidence="7">3-phosphoshikimate 1-carboxyvinyltransferase</fullName>
        <ecNumber evidence="7">2.5.1.19</ecNumber>
    </recommendedName>
    <alternativeName>
        <fullName evidence="7">5-enolpyruvylshikimate-3-phosphate synthase</fullName>
        <shortName evidence="7">EPSP synthase</shortName>
        <shortName evidence="7">EPSPS</shortName>
    </alternativeName>
</protein>
<dbReference type="Proteomes" id="UP000198976">
    <property type="component" value="Chromosome I"/>
</dbReference>
<keyword evidence="3 7" id="KW-0028">Amino-acid biosynthesis</keyword>
<feature type="binding site" evidence="7">
    <location>
        <position position="32"/>
    </location>
    <ligand>
        <name>3-phosphoshikimate</name>
        <dbReference type="ChEBI" id="CHEBI:145989"/>
    </ligand>
</feature>
<dbReference type="SUPFAM" id="SSF55205">
    <property type="entry name" value="EPT/RTPC-like"/>
    <property type="match status" value="1"/>
</dbReference>
<feature type="binding site" evidence="7">
    <location>
        <position position="36"/>
    </location>
    <ligand>
        <name>3-phosphoshikimate</name>
        <dbReference type="ChEBI" id="CHEBI:145989"/>
    </ligand>
</feature>
<evidence type="ECO:0000259" key="9">
    <source>
        <dbReference type="Pfam" id="PF00275"/>
    </source>
</evidence>
<feature type="binding site" evidence="7">
    <location>
        <position position="433"/>
    </location>
    <ligand>
        <name>phosphoenolpyruvate</name>
        <dbReference type="ChEBI" id="CHEBI:58702"/>
    </ligand>
</feature>
<dbReference type="EC" id="2.5.1.19" evidence="7"/>
<keyword evidence="5 7" id="KW-0057">Aromatic amino acid biosynthesis</keyword>
<keyword evidence="11" id="KW-1185">Reference proteome</keyword>
<sequence>MTAGALLPLWSAPFIEPHQRIDASVTVPGSKSLTNRAFILAAQSTNECVIDGALDSRDTRLMADALQQLGCTVDWDSTGSARVRPSRHTMGEARAHIDCGLAGTVMRFVPALCAAAGMHAFFDGDEGARVRPLDALLSALTSAGARITCHGEPGFLPFELDGIPADICGSDGVTNRHAPMTIDVDTHESSQFASALLLSAPLLATRMNRPVQIRLTGRVVSLPHIQMSVRTLQEWGVTVRSGTDEGGLNGPDSATCGSTTPTDAQAPSWIIEPELPILSRVAIEPDLSNAGPFIAAALVTGGQVRIPHWPVHTTQPGDAFRQIAQQMGGQVNVDADGILCVKGPERGRLLGVDRDMSDIGELTPTVAALAAVASTESHLSGISHLRGHETDRVSALRTEIERLGGDVTEHPDALTIRPRALHAADLHTYHDHRMATFGAIIGLVVDGVRVFDIGTTGKTLPDFVALWQATVASAESGDQ</sequence>
<dbReference type="CDD" id="cd01556">
    <property type="entry name" value="EPSP_synthase"/>
    <property type="match status" value="1"/>
</dbReference>
<reference evidence="10 11" key="1">
    <citation type="submission" date="2016-10" db="EMBL/GenBank/DDBJ databases">
        <authorList>
            <person name="Varghese N."/>
            <person name="Submissions S."/>
        </authorList>
    </citation>
    <scope>NUCLEOTIDE SEQUENCE [LARGE SCALE GENOMIC DNA]</scope>
    <source>
        <strain evidence="10 11">DSM 9169</strain>
    </source>
</reference>
<feature type="compositionally biased region" description="Polar residues" evidence="8">
    <location>
        <begin position="255"/>
        <end position="265"/>
    </location>
</feature>
<evidence type="ECO:0000256" key="4">
    <source>
        <dbReference type="ARBA" id="ARBA00022679"/>
    </source>
</evidence>
<dbReference type="InterPro" id="IPR001986">
    <property type="entry name" value="Enolpyruvate_Tfrase_dom"/>
</dbReference>
<dbReference type="HAMAP" id="MF_00210">
    <property type="entry name" value="EPSP_synth"/>
    <property type="match status" value="1"/>
</dbReference>
<dbReference type="InterPro" id="IPR013792">
    <property type="entry name" value="RNA3'P_cycl/enolpyr_Trfase_a/b"/>
</dbReference>
<feature type="binding site" evidence="7">
    <location>
        <position position="103"/>
    </location>
    <ligand>
        <name>phosphoenolpyruvate</name>
        <dbReference type="ChEBI" id="CHEBI:58702"/>
    </ligand>
</feature>
<dbReference type="PROSITE" id="PS00104">
    <property type="entry name" value="EPSP_SYNTHASE_1"/>
    <property type="match status" value="1"/>
</dbReference>
<feature type="binding site" evidence="7">
    <location>
        <position position="31"/>
    </location>
    <ligand>
        <name>phosphoenolpyruvate</name>
        <dbReference type="ChEBI" id="CHEBI:58702"/>
    </ligand>
</feature>
<evidence type="ECO:0000256" key="2">
    <source>
        <dbReference type="ARBA" id="ARBA00009948"/>
    </source>
</evidence>
<feature type="binding site" evidence="7">
    <location>
        <position position="189"/>
    </location>
    <ligand>
        <name>3-phosphoshikimate</name>
        <dbReference type="ChEBI" id="CHEBI:145989"/>
    </ligand>
</feature>
<evidence type="ECO:0000256" key="1">
    <source>
        <dbReference type="ARBA" id="ARBA00004811"/>
    </source>
</evidence>
<feature type="binding site" evidence="7">
    <location>
        <position position="458"/>
    </location>
    <ligand>
        <name>phosphoenolpyruvate</name>
        <dbReference type="ChEBI" id="CHEBI:58702"/>
    </ligand>
</feature>
<evidence type="ECO:0000256" key="7">
    <source>
        <dbReference type="HAMAP-Rule" id="MF_00210"/>
    </source>
</evidence>
<feature type="binding site" evidence="7">
    <location>
        <position position="31"/>
    </location>
    <ligand>
        <name>3-phosphoshikimate</name>
        <dbReference type="ChEBI" id="CHEBI:145989"/>
    </ligand>
</feature>
<evidence type="ECO:0000256" key="6">
    <source>
        <dbReference type="ARBA" id="ARBA00044633"/>
    </source>
</evidence>
<dbReference type="EMBL" id="LT629792">
    <property type="protein sequence ID" value="SDT98042.1"/>
    <property type="molecule type" value="Genomic_DNA"/>
</dbReference>
<dbReference type="InterPro" id="IPR023193">
    <property type="entry name" value="EPSP_synthase_CS"/>
</dbReference>
<comment type="subcellular location">
    <subcellularLocation>
        <location evidence="7">Cytoplasm</location>
    </subcellularLocation>
</comment>
<comment type="caution">
    <text evidence="7">Lacks conserved residue(s) required for the propagation of feature annotation.</text>
</comment>
<feature type="binding site" evidence="7">
    <location>
        <position position="190"/>
    </location>
    <ligand>
        <name>3-phosphoshikimate</name>
        <dbReference type="ChEBI" id="CHEBI:145989"/>
    </ligand>
</feature>
<dbReference type="InterPro" id="IPR036968">
    <property type="entry name" value="Enolpyruvate_Tfrase_sf"/>
</dbReference>
<dbReference type="Gene3D" id="3.65.10.10">
    <property type="entry name" value="Enolpyruvate transferase domain"/>
    <property type="match status" value="2"/>
</dbReference>
<feature type="binding site" evidence="7">
    <location>
        <position position="191"/>
    </location>
    <ligand>
        <name>3-phosphoshikimate</name>
        <dbReference type="ChEBI" id="CHEBI:145989"/>
    </ligand>
</feature>
<dbReference type="PANTHER" id="PTHR21090">
    <property type="entry name" value="AROM/DEHYDROQUINATE SYNTHASE"/>
    <property type="match status" value="1"/>
</dbReference>
<feature type="binding site" evidence="7">
    <location>
        <position position="388"/>
    </location>
    <ligand>
        <name>3-phosphoshikimate</name>
        <dbReference type="ChEBI" id="CHEBI:145989"/>
    </ligand>
</feature>
<dbReference type="PIRSF" id="PIRSF000505">
    <property type="entry name" value="EPSPS"/>
    <property type="match status" value="1"/>
</dbReference>
<evidence type="ECO:0000313" key="10">
    <source>
        <dbReference type="EMBL" id="SDT98042.1"/>
    </source>
</evidence>
<feature type="region of interest" description="Disordered" evidence="8">
    <location>
        <begin position="241"/>
        <end position="265"/>
    </location>
</feature>
<dbReference type="PANTHER" id="PTHR21090:SF5">
    <property type="entry name" value="PENTAFUNCTIONAL AROM POLYPEPTIDE"/>
    <property type="match status" value="1"/>
</dbReference>
<comment type="similarity">
    <text evidence="2 7">Belongs to the EPSP synthase family.</text>
</comment>
<comment type="function">
    <text evidence="7">Catalyzes the transfer of the enolpyruvyl moiety of phosphoenolpyruvate (PEP) to the 5-hydroxyl of shikimate-3-phosphate (S3P) to produce enolpyruvyl shikimate-3-phosphate and inorganic phosphate.</text>
</comment>
<comment type="pathway">
    <text evidence="1 7">Metabolic intermediate biosynthesis; chorismate biosynthesis; chorismate from D-erythrose 4-phosphate and phosphoenolpyruvate: step 6/7.</text>
</comment>
<comment type="catalytic activity">
    <reaction evidence="6">
        <text>3-phosphoshikimate + phosphoenolpyruvate = 5-O-(1-carboxyvinyl)-3-phosphoshikimate + phosphate</text>
        <dbReference type="Rhea" id="RHEA:21256"/>
        <dbReference type="ChEBI" id="CHEBI:43474"/>
        <dbReference type="ChEBI" id="CHEBI:57701"/>
        <dbReference type="ChEBI" id="CHEBI:58702"/>
        <dbReference type="ChEBI" id="CHEBI:145989"/>
        <dbReference type="EC" id="2.5.1.19"/>
    </reaction>
    <physiologicalReaction direction="left-to-right" evidence="6">
        <dbReference type="Rhea" id="RHEA:21257"/>
    </physiologicalReaction>
</comment>
<name>A0ABY0V8I1_9ACTO</name>
<feature type="binding site" evidence="7">
    <location>
        <position position="392"/>
    </location>
    <ligand>
        <name>phosphoenolpyruvate</name>
        <dbReference type="ChEBI" id="CHEBI:58702"/>
    </ligand>
</feature>
<keyword evidence="7" id="KW-0963">Cytoplasm</keyword>
<feature type="binding site" evidence="7">
    <location>
        <position position="221"/>
    </location>
    <ligand>
        <name>3-phosphoshikimate</name>
        <dbReference type="ChEBI" id="CHEBI:145989"/>
    </ligand>
</feature>
<dbReference type="RefSeq" id="WP_058237010.1">
    <property type="nucleotide sequence ID" value="NZ_LT629792.1"/>
</dbReference>
<feature type="binding site" evidence="7">
    <location>
        <position position="131"/>
    </location>
    <ligand>
        <name>phosphoenolpyruvate</name>
        <dbReference type="ChEBI" id="CHEBI:58702"/>
    </ligand>
</feature>
<evidence type="ECO:0000256" key="8">
    <source>
        <dbReference type="SAM" id="MobiDB-lite"/>
    </source>
</evidence>
<dbReference type="PROSITE" id="PS00885">
    <property type="entry name" value="EPSP_SYNTHASE_2"/>
    <property type="match status" value="1"/>
</dbReference>
<feature type="active site" description="Proton acceptor" evidence="7">
    <location>
        <position position="361"/>
    </location>
</feature>
<accession>A0ABY0V8I1</accession>
<feature type="binding site" evidence="7">
    <location>
        <position position="191"/>
    </location>
    <ligand>
        <name>phosphoenolpyruvate</name>
        <dbReference type="ChEBI" id="CHEBI:58702"/>
    </ligand>
</feature>
<gene>
    <name evidence="7" type="primary">aroA</name>
    <name evidence="10" type="ORF">SAMN04489714_1396</name>
</gene>
<dbReference type="Pfam" id="PF00275">
    <property type="entry name" value="EPSP_synthase"/>
    <property type="match status" value="1"/>
</dbReference>
<evidence type="ECO:0000256" key="5">
    <source>
        <dbReference type="ARBA" id="ARBA00023141"/>
    </source>
</evidence>
<feature type="domain" description="Enolpyruvate transferase" evidence="9">
    <location>
        <begin position="16"/>
        <end position="464"/>
    </location>
</feature>
<evidence type="ECO:0000313" key="11">
    <source>
        <dbReference type="Proteomes" id="UP000198976"/>
    </source>
</evidence>
<comment type="subunit">
    <text evidence="7">Monomer.</text>
</comment>
<keyword evidence="4 7" id="KW-0808">Transferase</keyword>
<organism evidence="10 11">
    <name type="scientific">Schaalia radingae</name>
    <dbReference type="NCBI Taxonomy" id="131110"/>
    <lineage>
        <taxon>Bacteria</taxon>
        <taxon>Bacillati</taxon>
        <taxon>Actinomycetota</taxon>
        <taxon>Actinomycetes</taxon>
        <taxon>Actinomycetales</taxon>
        <taxon>Actinomycetaceae</taxon>
        <taxon>Schaalia</taxon>
    </lineage>
</organism>
<dbReference type="InterPro" id="IPR006264">
    <property type="entry name" value="EPSP_synthase"/>
</dbReference>